<name>A0ABN3UWJ2_9ACTN</name>
<keyword evidence="1" id="KW-1133">Transmembrane helix</keyword>
<feature type="transmembrane region" description="Helical" evidence="1">
    <location>
        <begin position="25"/>
        <end position="43"/>
    </location>
</feature>
<evidence type="ECO:0000313" key="2">
    <source>
        <dbReference type="EMBL" id="GAA2768898.1"/>
    </source>
</evidence>
<comment type="caution">
    <text evidence="2">The sequence shown here is derived from an EMBL/GenBank/DDBJ whole genome shotgun (WGS) entry which is preliminary data.</text>
</comment>
<protein>
    <submittedName>
        <fullName evidence="2">Uncharacterized protein</fullName>
    </submittedName>
</protein>
<organism evidence="2 3">
    <name type="scientific">Streptomyces indiaensis</name>
    <dbReference type="NCBI Taxonomy" id="284033"/>
    <lineage>
        <taxon>Bacteria</taxon>
        <taxon>Bacillati</taxon>
        <taxon>Actinomycetota</taxon>
        <taxon>Actinomycetes</taxon>
        <taxon>Kitasatosporales</taxon>
        <taxon>Streptomycetaceae</taxon>
        <taxon>Streptomyces</taxon>
    </lineage>
</organism>
<keyword evidence="1" id="KW-0472">Membrane</keyword>
<keyword evidence="3" id="KW-1185">Reference proteome</keyword>
<evidence type="ECO:0000313" key="3">
    <source>
        <dbReference type="Proteomes" id="UP001501474"/>
    </source>
</evidence>
<sequence length="77" mass="7563">MLPAALGSAALRALGLVARVPAWGAGLAVVAASVAGTGLAVAARAGGVRGRARAAAQVTPIEEARNPRMPLILDIIV</sequence>
<gene>
    <name evidence="2" type="ORF">GCM10010104_00080</name>
</gene>
<accession>A0ABN3UWJ2</accession>
<proteinExistence type="predicted"/>
<evidence type="ECO:0000256" key="1">
    <source>
        <dbReference type="SAM" id="Phobius"/>
    </source>
</evidence>
<reference evidence="2 3" key="1">
    <citation type="journal article" date="2019" name="Int. J. Syst. Evol. Microbiol.">
        <title>The Global Catalogue of Microorganisms (GCM) 10K type strain sequencing project: providing services to taxonomists for standard genome sequencing and annotation.</title>
        <authorList>
            <consortium name="The Broad Institute Genomics Platform"/>
            <consortium name="The Broad Institute Genome Sequencing Center for Infectious Disease"/>
            <person name="Wu L."/>
            <person name="Ma J."/>
        </authorList>
    </citation>
    <scope>NUCLEOTIDE SEQUENCE [LARGE SCALE GENOMIC DNA]</scope>
    <source>
        <strain evidence="2 3">JCM 3053</strain>
    </source>
</reference>
<dbReference type="EMBL" id="BAAART010000001">
    <property type="protein sequence ID" value="GAA2768898.1"/>
    <property type="molecule type" value="Genomic_DNA"/>
</dbReference>
<dbReference type="Proteomes" id="UP001501474">
    <property type="component" value="Unassembled WGS sequence"/>
</dbReference>
<keyword evidence="1" id="KW-0812">Transmembrane</keyword>